<feature type="region of interest" description="Disordered" evidence="1">
    <location>
        <begin position="114"/>
        <end position="161"/>
    </location>
</feature>
<evidence type="ECO:0000256" key="1">
    <source>
        <dbReference type="SAM" id="MobiDB-lite"/>
    </source>
</evidence>
<keyword evidence="3" id="KW-1185">Reference proteome</keyword>
<dbReference type="Gene3D" id="2.20.70.10">
    <property type="match status" value="1"/>
</dbReference>
<feature type="compositionally biased region" description="Polar residues" evidence="1">
    <location>
        <begin position="40"/>
        <end position="50"/>
    </location>
</feature>
<dbReference type="InterPro" id="IPR036020">
    <property type="entry name" value="WW_dom_sf"/>
</dbReference>
<evidence type="ECO:0000313" key="3">
    <source>
        <dbReference type="Proteomes" id="UP000747399"/>
    </source>
</evidence>
<dbReference type="Proteomes" id="UP000747399">
    <property type="component" value="Unassembled WGS sequence"/>
</dbReference>
<evidence type="ECO:0008006" key="4">
    <source>
        <dbReference type="Google" id="ProtNLM"/>
    </source>
</evidence>
<feature type="compositionally biased region" description="Low complexity" evidence="1">
    <location>
        <begin position="63"/>
        <end position="92"/>
    </location>
</feature>
<protein>
    <recommendedName>
        <fullName evidence="4">WW domain-containing protein</fullName>
    </recommendedName>
</protein>
<name>A0A8J4AZZ4_9CHLO</name>
<reference evidence="2" key="1">
    <citation type="journal article" date="2021" name="Proc. Natl. Acad. Sci. U.S.A.">
        <title>Three genomes in the algal genus Volvox reveal the fate of a haploid sex-determining region after a transition to homothallism.</title>
        <authorList>
            <person name="Yamamoto K."/>
            <person name="Hamaji T."/>
            <person name="Kawai-Toyooka H."/>
            <person name="Matsuzaki R."/>
            <person name="Takahashi F."/>
            <person name="Nishimura Y."/>
            <person name="Kawachi M."/>
            <person name="Noguchi H."/>
            <person name="Minakuchi Y."/>
            <person name="Umen J.G."/>
            <person name="Toyoda A."/>
            <person name="Nozaki H."/>
        </authorList>
    </citation>
    <scope>NUCLEOTIDE SEQUENCE</scope>
    <source>
        <strain evidence="2">NIES-3780</strain>
    </source>
</reference>
<dbReference type="AlphaFoldDB" id="A0A8J4AZZ4"/>
<dbReference type="EMBL" id="BNCO01000010">
    <property type="protein sequence ID" value="GIL51188.1"/>
    <property type="molecule type" value="Genomic_DNA"/>
</dbReference>
<gene>
    <name evidence="2" type="ORF">Vafri_7260</name>
</gene>
<sequence length="191" mass="20055">MTLILVSRRLPMLRYLSALAAYRSDFVSSIHSSCNSLNSKNGGTESTSDVSVKESLGKISSDSPASTEVATTTTPTLTSAGTQPPSTSQPTTVDDDEEWTEVVHSSGQLYYWNQRTGETTELGVPKPKSDRSSGSGGASKGGEQAHAGGAGRGTETHVDPRAEAHLEDRTGTYASIGVIVGAFLGWVSQFV</sequence>
<evidence type="ECO:0000313" key="2">
    <source>
        <dbReference type="EMBL" id="GIL51188.1"/>
    </source>
</evidence>
<dbReference type="SUPFAM" id="SSF51045">
    <property type="entry name" value="WW domain"/>
    <property type="match status" value="1"/>
</dbReference>
<organism evidence="2 3">
    <name type="scientific">Volvox africanus</name>
    <dbReference type="NCBI Taxonomy" id="51714"/>
    <lineage>
        <taxon>Eukaryota</taxon>
        <taxon>Viridiplantae</taxon>
        <taxon>Chlorophyta</taxon>
        <taxon>core chlorophytes</taxon>
        <taxon>Chlorophyceae</taxon>
        <taxon>CS clade</taxon>
        <taxon>Chlamydomonadales</taxon>
        <taxon>Volvocaceae</taxon>
        <taxon>Volvox</taxon>
    </lineage>
</organism>
<dbReference type="InterPro" id="IPR001202">
    <property type="entry name" value="WW_dom"/>
</dbReference>
<comment type="caution">
    <text evidence="2">The sequence shown here is derived from an EMBL/GenBank/DDBJ whole genome shotgun (WGS) entry which is preliminary data.</text>
</comment>
<feature type="region of interest" description="Disordered" evidence="1">
    <location>
        <begin position="34"/>
        <end position="98"/>
    </location>
</feature>
<dbReference type="CDD" id="cd00201">
    <property type="entry name" value="WW"/>
    <property type="match status" value="1"/>
</dbReference>
<accession>A0A8J4AZZ4</accession>
<proteinExistence type="predicted"/>